<dbReference type="RefSeq" id="WP_345191590.1">
    <property type="nucleotide sequence ID" value="NZ_BAABJJ010000028.1"/>
</dbReference>
<name>A0ABP9GQV4_9FLAO</name>
<keyword evidence="6 9" id="KW-0224">Dipeptidase</keyword>
<dbReference type="Pfam" id="PF01427">
    <property type="entry name" value="Peptidase_M15"/>
    <property type="match status" value="1"/>
</dbReference>
<evidence type="ECO:0000256" key="10">
    <source>
        <dbReference type="PIRNR" id="PIRNR026671"/>
    </source>
</evidence>
<keyword evidence="12" id="KW-1185">Reference proteome</keyword>
<keyword evidence="2 9" id="KW-0645">Protease</keyword>
<dbReference type="PANTHER" id="PTHR43126">
    <property type="entry name" value="D-ALANYL-D-ALANINE DIPEPTIDASE"/>
    <property type="match status" value="1"/>
</dbReference>
<evidence type="ECO:0000256" key="6">
    <source>
        <dbReference type="ARBA" id="ARBA00022997"/>
    </source>
</evidence>
<dbReference type="Gene3D" id="3.30.1380.10">
    <property type="match status" value="1"/>
</dbReference>
<dbReference type="CDD" id="cd14817">
    <property type="entry name" value="D-Ala-D-Ala_dipeptidase_VanX"/>
    <property type="match status" value="1"/>
</dbReference>
<dbReference type="PANTHER" id="PTHR43126:SF1">
    <property type="entry name" value="D-ALANYL-D-ALANINE DIPEPTIDASE"/>
    <property type="match status" value="1"/>
</dbReference>
<comment type="function">
    <text evidence="9 10">Catalyzes hydrolysis of the D-alanyl-D-alanine dipeptide.</text>
</comment>
<evidence type="ECO:0000256" key="2">
    <source>
        <dbReference type="ARBA" id="ARBA00022670"/>
    </source>
</evidence>
<dbReference type="InterPro" id="IPR009045">
    <property type="entry name" value="Zn_M74/Hedgehog-like"/>
</dbReference>
<keyword evidence="7 9" id="KW-0482">Metalloprotease</keyword>
<dbReference type="EMBL" id="BAABJJ010000028">
    <property type="protein sequence ID" value="GAA4945301.1"/>
    <property type="molecule type" value="Genomic_DNA"/>
</dbReference>
<evidence type="ECO:0000313" key="11">
    <source>
        <dbReference type="EMBL" id="GAA4945301.1"/>
    </source>
</evidence>
<evidence type="ECO:0000256" key="4">
    <source>
        <dbReference type="ARBA" id="ARBA00022801"/>
    </source>
</evidence>
<evidence type="ECO:0000256" key="7">
    <source>
        <dbReference type="ARBA" id="ARBA00023049"/>
    </source>
</evidence>
<keyword evidence="8 10" id="KW-0961">Cell wall biogenesis/degradation</keyword>
<gene>
    <name evidence="11" type="ORF">GCM10023314_18030</name>
</gene>
<reference evidence="12" key="1">
    <citation type="journal article" date="2019" name="Int. J. Syst. Evol. Microbiol.">
        <title>The Global Catalogue of Microorganisms (GCM) 10K type strain sequencing project: providing services to taxonomists for standard genome sequencing and annotation.</title>
        <authorList>
            <consortium name="The Broad Institute Genomics Platform"/>
            <consortium name="The Broad Institute Genome Sequencing Center for Infectious Disease"/>
            <person name="Wu L."/>
            <person name="Ma J."/>
        </authorList>
    </citation>
    <scope>NUCLEOTIDE SEQUENCE [LARGE SCALE GENOMIC DNA]</scope>
    <source>
        <strain evidence="12">JCM 18285</strain>
    </source>
</reference>
<keyword evidence="5 9" id="KW-0862">Zinc</keyword>
<dbReference type="HAMAP" id="MF_01924">
    <property type="entry name" value="A_A_dipeptidase"/>
    <property type="match status" value="1"/>
</dbReference>
<feature type="site" description="Transition state stabilizer" evidence="9">
    <location>
        <position position="90"/>
    </location>
</feature>
<dbReference type="SUPFAM" id="SSF55166">
    <property type="entry name" value="Hedgehog/DD-peptidase"/>
    <property type="match status" value="1"/>
</dbReference>
<evidence type="ECO:0000256" key="5">
    <source>
        <dbReference type="ARBA" id="ARBA00022833"/>
    </source>
</evidence>
<dbReference type="PIRSF" id="PIRSF026671">
    <property type="entry name" value="AA_dipeptidase"/>
    <property type="match status" value="1"/>
</dbReference>
<sequence length="221" mass="25826">MKYTLIFLVCLVFSSLYAQLPKGFVYVEDVIPDLEVELRYFTSNNFVGKPIEGYYSNKLILTKETANALKLVHEVLQEQNLCLKVYDGYRPQQAVNYFVQWARKLDDTINKQIFYPNVKKRHLFKAGYIASKSGHSRGSTLDLTIINGNTGESLDMGSPYDFFGEESWVDFDMITDKQKANRQLLQSVMLKFGFRNYPKEWWHFTLKGEPFPNTYFDFPLK</sequence>
<comment type="catalytic activity">
    <reaction evidence="1 9 10">
        <text>D-alanyl-D-alanine + H2O = 2 D-alanine</text>
        <dbReference type="Rhea" id="RHEA:20661"/>
        <dbReference type="ChEBI" id="CHEBI:15377"/>
        <dbReference type="ChEBI" id="CHEBI:57416"/>
        <dbReference type="ChEBI" id="CHEBI:57822"/>
        <dbReference type="EC" id="3.4.13.22"/>
    </reaction>
</comment>
<feature type="binding site" evidence="9">
    <location>
        <position position="203"/>
    </location>
    <ligand>
        <name>Zn(2+)</name>
        <dbReference type="ChEBI" id="CHEBI:29105"/>
        <note>catalytic</note>
    </ligand>
</feature>
<feature type="binding site" evidence="9">
    <location>
        <position position="142"/>
    </location>
    <ligand>
        <name>Zn(2+)</name>
        <dbReference type="ChEBI" id="CHEBI:29105"/>
        <note>catalytic</note>
    </ligand>
</feature>
<comment type="similarity">
    <text evidence="9 10">Belongs to the peptidase M15D family.</text>
</comment>
<comment type="caution">
    <text evidence="11">The sequence shown here is derived from an EMBL/GenBank/DDBJ whole genome shotgun (WGS) entry which is preliminary data.</text>
</comment>
<protein>
    <recommendedName>
        <fullName evidence="9 10">D-alanyl-D-alanine dipeptidase</fullName>
        <shortName evidence="9 10">D-Ala-D-Ala dipeptidase</shortName>
        <ecNumber evidence="9 10">3.4.13.22</ecNumber>
    </recommendedName>
</protein>
<keyword evidence="4 9" id="KW-0378">Hydrolase</keyword>
<dbReference type="Proteomes" id="UP001501302">
    <property type="component" value="Unassembled WGS sequence"/>
</dbReference>
<organism evidence="11 12">
    <name type="scientific">Algibacter agarivorans</name>
    <dbReference type="NCBI Taxonomy" id="1109741"/>
    <lineage>
        <taxon>Bacteria</taxon>
        <taxon>Pseudomonadati</taxon>
        <taxon>Bacteroidota</taxon>
        <taxon>Flavobacteriia</taxon>
        <taxon>Flavobacteriales</taxon>
        <taxon>Flavobacteriaceae</taxon>
        <taxon>Algibacter</taxon>
    </lineage>
</organism>
<evidence type="ECO:0000256" key="1">
    <source>
        <dbReference type="ARBA" id="ARBA00001362"/>
    </source>
</evidence>
<evidence type="ECO:0000256" key="9">
    <source>
        <dbReference type="HAMAP-Rule" id="MF_01924"/>
    </source>
</evidence>
<feature type="active site" description="Proton donor/acceptor" evidence="9">
    <location>
        <position position="200"/>
    </location>
</feature>
<evidence type="ECO:0000313" key="12">
    <source>
        <dbReference type="Proteomes" id="UP001501302"/>
    </source>
</evidence>
<dbReference type="InterPro" id="IPR000755">
    <property type="entry name" value="A_A_dipeptidase"/>
</dbReference>
<accession>A0ABP9GQV4</accession>
<proteinExistence type="inferred from homology"/>
<evidence type="ECO:0000256" key="3">
    <source>
        <dbReference type="ARBA" id="ARBA00022723"/>
    </source>
</evidence>
<evidence type="ECO:0000256" key="8">
    <source>
        <dbReference type="ARBA" id="ARBA00023316"/>
    </source>
</evidence>
<keyword evidence="3 9" id="KW-0479">Metal-binding</keyword>
<comment type="cofactor">
    <cofactor evidence="9">
        <name>Zn(2+)</name>
        <dbReference type="ChEBI" id="CHEBI:29105"/>
    </cofactor>
    <text evidence="9">Binds 1 zinc ion per subunit.</text>
</comment>
<dbReference type="EC" id="3.4.13.22" evidence="9 10"/>
<feature type="binding site" evidence="9">
    <location>
        <position position="135"/>
    </location>
    <ligand>
        <name>Zn(2+)</name>
        <dbReference type="ChEBI" id="CHEBI:29105"/>
        <note>catalytic</note>
    </ligand>
</feature>